<proteinExistence type="predicted"/>
<dbReference type="STRING" id="658196.A0A397SFX1"/>
<sequence length="515" mass="59005">MTKKYKIGTCYSCQKCLYCGVNLKKETCTCKKMVKPTRANRISLVKYAYSRAFDPNSNFNQLDYIKIKNELFEYGCNFSKSFQFSLCSACNSSYQRLAKKKPNNSSTQETHHASKYISQLIDGTETIDLESTTSEISHETMSTTSIIQSKFKYNNSNESETEDIDDVELEIEINYKLVIKQADGNLLPAKNYSVTITKLDEFLLAIQSNITILLGDNEVDANDYNISFKSEKAQGVGTSLLDMHDFENFKSEYIKLIATKKVMLILVIMKKKSNAKRKNKESNSEDDEISDKSIPKINNNNKIPKISDISLLDQRIAKNVTELRKETWCPMHNRYCLKECDPHIELSNMMFSIWATEMLNGLATVKEPPTHPLFTYTHSSKNRSQLTLPQTSNDLQNSFNPFFSNFIQALITPNFFQQSSLFQQSSPSQSLIQQLSQSQSSSIIQQPLPSMAEFLQQLDEIEETGDYYFKFLEGFDKQRIKIKHLYKLSDMQFEACGVTTIGDVETIREAAKKYK</sequence>
<evidence type="ECO:0000256" key="1">
    <source>
        <dbReference type="SAM" id="MobiDB-lite"/>
    </source>
</evidence>
<organism evidence="2 3">
    <name type="scientific">Glomus cerebriforme</name>
    <dbReference type="NCBI Taxonomy" id="658196"/>
    <lineage>
        <taxon>Eukaryota</taxon>
        <taxon>Fungi</taxon>
        <taxon>Fungi incertae sedis</taxon>
        <taxon>Mucoromycota</taxon>
        <taxon>Glomeromycotina</taxon>
        <taxon>Glomeromycetes</taxon>
        <taxon>Glomerales</taxon>
        <taxon>Glomeraceae</taxon>
        <taxon>Glomus</taxon>
    </lineage>
</organism>
<reference evidence="2 3" key="1">
    <citation type="submission" date="2018-06" db="EMBL/GenBank/DDBJ databases">
        <title>Comparative genomics reveals the genomic features of Rhizophagus irregularis, R. cerebriforme, R. diaphanum and Gigaspora rosea, and their symbiotic lifestyle signature.</title>
        <authorList>
            <person name="Morin E."/>
            <person name="San Clemente H."/>
            <person name="Chen E.C.H."/>
            <person name="De La Providencia I."/>
            <person name="Hainaut M."/>
            <person name="Kuo A."/>
            <person name="Kohler A."/>
            <person name="Murat C."/>
            <person name="Tang N."/>
            <person name="Roy S."/>
            <person name="Loubradou J."/>
            <person name="Henrissat B."/>
            <person name="Grigoriev I.V."/>
            <person name="Corradi N."/>
            <person name="Roux C."/>
            <person name="Martin F.M."/>
        </authorList>
    </citation>
    <scope>NUCLEOTIDE SEQUENCE [LARGE SCALE GENOMIC DNA]</scope>
    <source>
        <strain evidence="2 3">DAOM 227022</strain>
    </source>
</reference>
<keyword evidence="3" id="KW-1185">Reference proteome</keyword>
<dbReference type="OrthoDB" id="2406619at2759"/>
<evidence type="ECO:0000313" key="2">
    <source>
        <dbReference type="EMBL" id="RIA83596.1"/>
    </source>
</evidence>
<dbReference type="EMBL" id="QKYT01000557">
    <property type="protein sequence ID" value="RIA83596.1"/>
    <property type="molecule type" value="Genomic_DNA"/>
</dbReference>
<comment type="caution">
    <text evidence="2">The sequence shown here is derived from an EMBL/GenBank/DDBJ whole genome shotgun (WGS) entry which is preliminary data.</text>
</comment>
<gene>
    <name evidence="2" type="ORF">C1645_860682</name>
</gene>
<dbReference type="Proteomes" id="UP000265703">
    <property type="component" value="Unassembled WGS sequence"/>
</dbReference>
<accession>A0A397SFX1</accession>
<feature type="region of interest" description="Disordered" evidence="1">
    <location>
        <begin position="276"/>
        <end position="296"/>
    </location>
</feature>
<dbReference type="AlphaFoldDB" id="A0A397SFX1"/>
<name>A0A397SFX1_9GLOM</name>
<evidence type="ECO:0000313" key="3">
    <source>
        <dbReference type="Proteomes" id="UP000265703"/>
    </source>
</evidence>
<protein>
    <recommendedName>
        <fullName evidence="4">SAM domain-containing protein</fullName>
    </recommendedName>
</protein>
<evidence type="ECO:0008006" key="4">
    <source>
        <dbReference type="Google" id="ProtNLM"/>
    </source>
</evidence>